<evidence type="ECO:0000256" key="8">
    <source>
        <dbReference type="SAM" id="SignalP"/>
    </source>
</evidence>
<keyword evidence="8" id="KW-0732">Signal</keyword>
<dbReference type="GO" id="GO:0008843">
    <property type="term" value="F:endochitinase activity"/>
    <property type="evidence" value="ECO:0007669"/>
    <property type="project" value="UniProtKB-EC"/>
</dbReference>
<sequence>MVNYTVRKKERKLFFYAFLALVLFASPLFSAAAAYAEEAEPLAEEAPAPQNLRVVESSVTATSATIEWDHVAELNDIDVWMADDDAYFTWGNSGTKTLTGLQPETTYRLYITWYSQRPAANKSNVVEFTTAAGEAEEPEVPAAGATNLEVVEVTHNSVSLKWVNAPGIDDYWVWTTEGRYVIWANSQFKLVGGLEPETTYSLLLGPDGVRFPDLTDAQKSNVVTFTTLKDTTEYEEHPLTPPQNLRVTGVTSSSVTLSFTGSPKADGYDYWVNGAWKGGIWDGSNQFTYNLTPEQQAAGTELKFLVAAQNSAESTVSDKSNEVTIKWGELTAPRDLQVVTANRSTVALGWAPTQGAISYEIYQDGTLIGTSDSNRYVVEDLTEGQSYSFHVVAKNSLWTSPNSAAITAVPGAQYTNVTYYTSWSLSPTGRNFKPEDIDVSNITHINYAFSDLCWMKVSTNGQACSNDAIPLQTGYVYDGEMVLGDPVYDVLNFESFAAIKEANPHLNLMVSVGGWSWSKNFSNMAADEITRRAFAESVVDFLREYGLDGLDIDWEYPVEGGESHNVHRPEDNVNFTLLMKTVREALDAAGSVDGKYYLLTIASGQGDNFVVNADLENAVKSLDFINIMTYDYSGSWELLAHHNAPLYYDKEHPRAAAARNNVRGGAVGHLNGGVPPYKLMLGIPYYGKGWTGCAEGGQYAACTAIQPGTWESGIFDYTDVEENYLTDPEFTHHWNEASKVSYVYNSKTGTFISYNDPTTMKYASSLVQSLDLAGVMSWEVSGDRNKSLTTQLVADLPIDGAYNETAIGAPQNLTQTLVNHASIHIKWDAVEGAASYEVFRDNQYLGSTTGTNYVIDQLTASTAYTIYVLAVKKQGDAIEDVSAGSVLKLTTSALPVAWTPPPAQPSNDKGELAASVSKSGDKWTISVNKDSAVKAIEEAKDLKSFNLTVEDGAKRIDVVLPKEVIAALAKKGEDAQLSVIWNGVTYVIPAGALPADADLQISIAPPAADVAEGIEELAEESGLELLIDALDFKISKHSPSGTFEEVTDFGGHVFSRIFTLEGDDIDPKKLTGVVFIPGTNEFRPVPSLFTVNDDGTMTAELKRNGNSIYTIVQSDVSYTDAAAEWMADAVSRAAAKLLLAGETSDTFGVHSSITRAEFTSMIVKGLGLLPVNGEAPFEDVAADSEYAGDIAAAKAAGLIKGKSEASFAPDATISRQDIAIILSNVLAYMGVETDADIDTLNEFADAGQISEYAKSAVALAVQEGIMIGKSGSKFDPKADLTRAQAAVIVIRILESLELDKA</sequence>
<reference evidence="12 13" key="1">
    <citation type="submission" date="2018-09" db="EMBL/GenBank/DDBJ databases">
        <title>Paenibacillus aracenensis nov. sp. isolated from a cave in southern Spain.</title>
        <authorList>
            <person name="Jurado V."/>
            <person name="Gutierrez-Patricio S."/>
            <person name="Gonzalez-Pimentel J.L."/>
            <person name="Miller A.Z."/>
            <person name="Laiz L."/>
            <person name="Saiz-Jimenez C."/>
        </authorList>
    </citation>
    <scope>NUCLEOTIDE SEQUENCE [LARGE SCALE GENOMIC DNA]</scope>
    <source>
        <strain evidence="12 13">DSM 22867</strain>
    </source>
</reference>
<dbReference type="PROSITE" id="PS51910">
    <property type="entry name" value="GH18_2"/>
    <property type="match status" value="1"/>
</dbReference>
<feature type="domain" description="GH18" evidence="11">
    <location>
        <begin position="414"/>
        <end position="799"/>
    </location>
</feature>
<dbReference type="InterPro" id="IPR001119">
    <property type="entry name" value="SLH_dom"/>
</dbReference>
<dbReference type="SMART" id="SM00060">
    <property type="entry name" value="FN3"/>
    <property type="match status" value="5"/>
</dbReference>
<dbReference type="InterPro" id="IPR011583">
    <property type="entry name" value="Chitinase_II/V-like_cat"/>
</dbReference>
<dbReference type="Gene3D" id="3.10.50.10">
    <property type="match status" value="1"/>
</dbReference>
<feature type="domain" description="SLH" evidence="10">
    <location>
        <begin position="1240"/>
        <end position="1301"/>
    </location>
</feature>
<dbReference type="CDD" id="cd06548">
    <property type="entry name" value="GH18_chitinase"/>
    <property type="match status" value="1"/>
</dbReference>
<dbReference type="InterPro" id="IPR013783">
    <property type="entry name" value="Ig-like_fold"/>
</dbReference>
<dbReference type="PANTHER" id="PTHR11177">
    <property type="entry name" value="CHITINASE"/>
    <property type="match status" value="1"/>
</dbReference>
<keyword evidence="5" id="KW-0119">Carbohydrate metabolism</keyword>
<comment type="caution">
    <text evidence="12">The sequence shown here is derived from an EMBL/GenBank/DDBJ whole genome shotgun (WGS) entry which is preliminary data.</text>
</comment>
<feature type="domain" description="Fibronectin type-III" evidence="9">
    <location>
        <begin position="332"/>
        <end position="413"/>
    </location>
</feature>
<evidence type="ECO:0000259" key="11">
    <source>
        <dbReference type="PROSITE" id="PS51910"/>
    </source>
</evidence>
<keyword evidence="4 7" id="KW-0378">Hydrolase</keyword>
<dbReference type="SUPFAM" id="SSF49265">
    <property type="entry name" value="Fibronectin type III"/>
    <property type="match status" value="3"/>
</dbReference>
<organism evidence="12 13">
    <name type="scientific">Paenibacillus nanensis</name>
    <dbReference type="NCBI Taxonomy" id="393251"/>
    <lineage>
        <taxon>Bacteria</taxon>
        <taxon>Bacillati</taxon>
        <taxon>Bacillota</taxon>
        <taxon>Bacilli</taxon>
        <taxon>Bacillales</taxon>
        <taxon>Paenibacillaceae</taxon>
        <taxon>Paenibacillus</taxon>
    </lineage>
</organism>
<keyword evidence="5" id="KW-0146">Chitin degradation</keyword>
<dbReference type="GO" id="GO:0006032">
    <property type="term" value="P:chitin catabolic process"/>
    <property type="evidence" value="ECO:0007669"/>
    <property type="project" value="UniProtKB-KW"/>
</dbReference>
<protein>
    <recommendedName>
        <fullName evidence="3">chitinase</fullName>
        <ecNumber evidence="3">3.2.1.14</ecNumber>
    </recommendedName>
</protein>
<comment type="similarity">
    <text evidence="2">Belongs to the glycosyl hydrolase 18 family. Chitinase class II subfamily.</text>
</comment>
<feature type="domain" description="Fibronectin type-III" evidence="9">
    <location>
        <begin position="809"/>
        <end position="893"/>
    </location>
</feature>
<evidence type="ECO:0000313" key="13">
    <source>
        <dbReference type="Proteomes" id="UP000266482"/>
    </source>
</evidence>
<dbReference type="PROSITE" id="PS51272">
    <property type="entry name" value="SLH"/>
    <property type="match status" value="3"/>
</dbReference>
<dbReference type="SUPFAM" id="SSF54556">
    <property type="entry name" value="Chitinase insertion domain"/>
    <property type="match status" value="1"/>
</dbReference>
<evidence type="ECO:0000256" key="5">
    <source>
        <dbReference type="ARBA" id="ARBA00023024"/>
    </source>
</evidence>
<dbReference type="Pfam" id="PF00704">
    <property type="entry name" value="Glyco_hydro_18"/>
    <property type="match status" value="1"/>
</dbReference>
<feature type="domain" description="SLH" evidence="10">
    <location>
        <begin position="1113"/>
        <end position="1172"/>
    </location>
</feature>
<evidence type="ECO:0000259" key="9">
    <source>
        <dbReference type="PROSITE" id="PS50853"/>
    </source>
</evidence>
<dbReference type="InterPro" id="IPR001223">
    <property type="entry name" value="Glyco_hydro18_cat"/>
</dbReference>
<dbReference type="InterPro" id="IPR003961">
    <property type="entry name" value="FN3_dom"/>
</dbReference>
<dbReference type="InterPro" id="IPR029070">
    <property type="entry name" value="Chitinase_insertion_sf"/>
</dbReference>
<dbReference type="GO" id="GO:0005975">
    <property type="term" value="P:carbohydrate metabolic process"/>
    <property type="evidence" value="ECO:0007669"/>
    <property type="project" value="InterPro"/>
</dbReference>
<evidence type="ECO:0000256" key="6">
    <source>
        <dbReference type="ARBA" id="ARBA00023295"/>
    </source>
</evidence>
<proteinExistence type="inferred from homology"/>
<keyword evidence="6 7" id="KW-0326">Glycosidase</keyword>
<feature type="domain" description="Fibronectin type-III" evidence="9">
    <location>
        <begin position="48"/>
        <end position="133"/>
    </location>
</feature>
<evidence type="ECO:0000256" key="7">
    <source>
        <dbReference type="RuleBase" id="RU000489"/>
    </source>
</evidence>
<evidence type="ECO:0000256" key="4">
    <source>
        <dbReference type="ARBA" id="ARBA00022801"/>
    </source>
</evidence>
<dbReference type="InterPro" id="IPR036116">
    <property type="entry name" value="FN3_sf"/>
</dbReference>
<dbReference type="SMART" id="SM00636">
    <property type="entry name" value="Glyco_18"/>
    <property type="match status" value="1"/>
</dbReference>
<evidence type="ECO:0000259" key="10">
    <source>
        <dbReference type="PROSITE" id="PS51272"/>
    </source>
</evidence>
<dbReference type="InterPro" id="IPR017853">
    <property type="entry name" value="GH"/>
</dbReference>
<evidence type="ECO:0000313" key="12">
    <source>
        <dbReference type="EMBL" id="RIX48694.1"/>
    </source>
</evidence>
<feature type="signal peptide" evidence="8">
    <location>
        <begin position="1"/>
        <end position="31"/>
    </location>
</feature>
<dbReference type="InterPro" id="IPR050314">
    <property type="entry name" value="Glycosyl_Hydrlase_18"/>
</dbReference>
<keyword evidence="5" id="KW-0624">Polysaccharide degradation</keyword>
<feature type="domain" description="Fibronectin type-III" evidence="9">
    <location>
        <begin position="241"/>
        <end position="330"/>
    </location>
</feature>
<gene>
    <name evidence="12" type="ORF">D3P08_23640</name>
</gene>
<evidence type="ECO:0000256" key="1">
    <source>
        <dbReference type="ARBA" id="ARBA00000822"/>
    </source>
</evidence>
<dbReference type="EC" id="3.2.1.14" evidence="3"/>
<dbReference type="CDD" id="cd00063">
    <property type="entry name" value="FN3"/>
    <property type="match status" value="4"/>
</dbReference>
<dbReference type="PROSITE" id="PS50853">
    <property type="entry name" value="FN3"/>
    <property type="match status" value="4"/>
</dbReference>
<dbReference type="Gene3D" id="2.60.40.10">
    <property type="entry name" value="Immunoglobulins"/>
    <property type="match status" value="4"/>
</dbReference>
<dbReference type="RefSeq" id="WP_119602596.1">
    <property type="nucleotide sequence ID" value="NZ_QXQA01000020.1"/>
</dbReference>
<dbReference type="Pfam" id="PF00395">
    <property type="entry name" value="SLH"/>
    <property type="match status" value="3"/>
</dbReference>
<dbReference type="SUPFAM" id="SSF51445">
    <property type="entry name" value="(Trans)glycosidases"/>
    <property type="match status" value="1"/>
</dbReference>
<comment type="catalytic activity">
    <reaction evidence="1">
        <text>Random endo-hydrolysis of N-acetyl-beta-D-glucosaminide (1-&gt;4)-beta-linkages in chitin and chitodextrins.</text>
        <dbReference type="EC" id="3.2.1.14"/>
    </reaction>
</comment>
<evidence type="ECO:0000256" key="3">
    <source>
        <dbReference type="ARBA" id="ARBA00012729"/>
    </source>
</evidence>
<feature type="domain" description="SLH" evidence="10">
    <location>
        <begin position="1173"/>
        <end position="1236"/>
    </location>
</feature>
<name>A0A3A1ULQ8_9BACL</name>
<dbReference type="PANTHER" id="PTHR11177:SF317">
    <property type="entry name" value="CHITINASE 12-RELATED"/>
    <property type="match status" value="1"/>
</dbReference>
<dbReference type="Pfam" id="PF00041">
    <property type="entry name" value="fn3"/>
    <property type="match status" value="2"/>
</dbReference>
<dbReference type="OrthoDB" id="9775889at2"/>
<dbReference type="EMBL" id="QXQA01000020">
    <property type="protein sequence ID" value="RIX48694.1"/>
    <property type="molecule type" value="Genomic_DNA"/>
</dbReference>
<keyword evidence="13" id="KW-1185">Reference proteome</keyword>
<dbReference type="InterPro" id="IPR001579">
    <property type="entry name" value="Glyco_hydro_18_chit_AS"/>
</dbReference>
<accession>A0A3A1ULQ8</accession>
<dbReference type="Gene3D" id="3.20.20.80">
    <property type="entry name" value="Glycosidases"/>
    <property type="match status" value="1"/>
</dbReference>
<feature type="chain" id="PRO_5039728646" description="chitinase" evidence="8">
    <location>
        <begin position="32"/>
        <end position="1301"/>
    </location>
</feature>
<dbReference type="Proteomes" id="UP000266482">
    <property type="component" value="Unassembled WGS sequence"/>
</dbReference>
<dbReference type="GO" id="GO:0008061">
    <property type="term" value="F:chitin binding"/>
    <property type="evidence" value="ECO:0007669"/>
    <property type="project" value="InterPro"/>
</dbReference>
<dbReference type="PROSITE" id="PS01095">
    <property type="entry name" value="GH18_1"/>
    <property type="match status" value="1"/>
</dbReference>
<evidence type="ECO:0000256" key="2">
    <source>
        <dbReference type="ARBA" id="ARBA00009121"/>
    </source>
</evidence>